<evidence type="ECO:0000256" key="1">
    <source>
        <dbReference type="ARBA" id="ARBA00007689"/>
    </source>
</evidence>
<gene>
    <name evidence="3" type="ORF">U6A24_15995</name>
</gene>
<reference evidence="3 4" key="1">
    <citation type="journal article" date="2013" name="Int. J. Syst. Evol. Microbiol.">
        <title>Aquimarina gracilis sp. nov., isolated from the gut microflora of a mussel, Mytilus coruscus, and emended description of Aquimarina spongiae.</title>
        <authorList>
            <person name="Park S.C."/>
            <person name="Choe H.N."/>
            <person name="Baik K.S."/>
            <person name="Seong C.N."/>
        </authorList>
    </citation>
    <scope>NUCLEOTIDE SEQUENCE [LARGE SCALE GENOMIC DNA]</scope>
    <source>
        <strain evidence="3 4">PSC32</strain>
    </source>
</reference>
<evidence type="ECO:0000259" key="2">
    <source>
        <dbReference type="Pfam" id="PF03795"/>
    </source>
</evidence>
<dbReference type="PANTHER" id="PTHR35174">
    <property type="entry name" value="BLL7171 PROTEIN-RELATED"/>
    <property type="match status" value="1"/>
</dbReference>
<dbReference type="PANTHER" id="PTHR35174:SF1">
    <property type="entry name" value="BLL0086 PROTEIN"/>
    <property type="match status" value="1"/>
</dbReference>
<dbReference type="Pfam" id="PF03795">
    <property type="entry name" value="YCII"/>
    <property type="match status" value="1"/>
</dbReference>
<comment type="caution">
    <text evidence="3">The sequence shown here is derived from an EMBL/GenBank/DDBJ whole genome shotgun (WGS) entry which is preliminary data.</text>
</comment>
<evidence type="ECO:0000313" key="4">
    <source>
        <dbReference type="Proteomes" id="UP001327027"/>
    </source>
</evidence>
<protein>
    <submittedName>
        <fullName evidence="3">YciI family protein</fullName>
    </submittedName>
</protein>
<feature type="domain" description="YCII-related" evidence="2">
    <location>
        <begin position="21"/>
        <end position="112"/>
    </location>
</feature>
<dbReference type="Proteomes" id="UP001327027">
    <property type="component" value="Unassembled WGS sequence"/>
</dbReference>
<sequence length="114" mass="12998">MKEFMFLFKGGDDAWDAKSPKEQEEHMQLWQQWIGELAEQEKFIGGERLYTHGNTIHPGEMKVTDRPLAEGKELVGGYLVVKADSINEATEMAKGCPGLQWETSVEVREVWPES</sequence>
<dbReference type="SUPFAM" id="SSF54909">
    <property type="entry name" value="Dimeric alpha+beta barrel"/>
    <property type="match status" value="1"/>
</dbReference>
<organism evidence="3 4">
    <name type="scientific">Aquimarina gracilis</name>
    <dbReference type="NCBI Taxonomy" id="874422"/>
    <lineage>
        <taxon>Bacteria</taxon>
        <taxon>Pseudomonadati</taxon>
        <taxon>Bacteroidota</taxon>
        <taxon>Flavobacteriia</taxon>
        <taxon>Flavobacteriales</taxon>
        <taxon>Flavobacteriaceae</taxon>
        <taxon>Aquimarina</taxon>
    </lineage>
</organism>
<keyword evidence="4" id="KW-1185">Reference proteome</keyword>
<dbReference type="InterPro" id="IPR005545">
    <property type="entry name" value="YCII"/>
</dbReference>
<name>A0ABU5ZYK1_9FLAO</name>
<dbReference type="EMBL" id="JAYKLX010000007">
    <property type="protein sequence ID" value="MEB3346977.1"/>
    <property type="molecule type" value="Genomic_DNA"/>
</dbReference>
<comment type="similarity">
    <text evidence="1">Belongs to the YciI family.</text>
</comment>
<dbReference type="InterPro" id="IPR011008">
    <property type="entry name" value="Dimeric_a/b-barrel"/>
</dbReference>
<dbReference type="Gene3D" id="3.30.70.1060">
    <property type="entry name" value="Dimeric alpha+beta barrel"/>
    <property type="match status" value="1"/>
</dbReference>
<proteinExistence type="inferred from homology"/>
<accession>A0ABU5ZYK1</accession>
<dbReference type="RefSeq" id="WP_324180999.1">
    <property type="nucleotide sequence ID" value="NZ_BAABAW010000020.1"/>
</dbReference>
<evidence type="ECO:0000313" key="3">
    <source>
        <dbReference type="EMBL" id="MEB3346977.1"/>
    </source>
</evidence>